<dbReference type="GO" id="GO:0019867">
    <property type="term" value="C:outer membrane"/>
    <property type="evidence" value="ECO:0007669"/>
    <property type="project" value="InterPro"/>
</dbReference>
<organism evidence="4 5">
    <name type="scientific">Candida boidinii</name>
    <name type="common">Yeast</name>
    <dbReference type="NCBI Taxonomy" id="5477"/>
    <lineage>
        <taxon>Eukaryota</taxon>
        <taxon>Fungi</taxon>
        <taxon>Dikarya</taxon>
        <taxon>Ascomycota</taxon>
        <taxon>Saccharomycotina</taxon>
        <taxon>Pichiomycetes</taxon>
        <taxon>Pichiales</taxon>
        <taxon>Pichiaceae</taxon>
        <taxon>Ogataea</taxon>
        <taxon>Ogataea/Candida clade</taxon>
    </lineage>
</organism>
<comment type="caution">
    <text evidence="4">The sequence shown here is derived from an EMBL/GenBank/DDBJ whole genome shotgun (WGS) entry which is preliminary data.</text>
</comment>
<dbReference type="EMBL" id="BSXN01000864">
    <property type="protein sequence ID" value="GME70208.1"/>
    <property type="molecule type" value="Genomic_DNA"/>
</dbReference>
<feature type="domain" description="Bacterial surface antigen (D15)" evidence="3">
    <location>
        <begin position="143"/>
        <end position="376"/>
    </location>
</feature>
<protein>
    <submittedName>
        <fullName evidence="4">Unnamed protein product</fullName>
    </submittedName>
</protein>
<dbReference type="Pfam" id="PF01103">
    <property type="entry name" value="Omp85"/>
    <property type="match status" value="1"/>
</dbReference>
<gene>
    <name evidence="4" type="ORF">Cboi02_000275800</name>
</gene>
<dbReference type="Proteomes" id="UP001165120">
    <property type="component" value="Unassembled WGS sequence"/>
</dbReference>
<accession>A0A9W6T0I6</accession>
<dbReference type="Gene3D" id="2.40.160.50">
    <property type="entry name" value="membrane protein fhac: a member of the omp85/tpsb transporter family"/>
    <property type="match status" value="1"/>
</dbReference>
<evidence type="ECO:0000313" key="5">
    <source>
        <dbReference type="Proteomes" id="UP001165120"/>
    </source>
</evidence>
<reference evidence="4" key="1">
    <citation type="submission" date="2023-04" db="EMBL/GenBank/DDBJ databases">
        <title>Candida boidinii NBRC 10035.</title>
        <authorList>
            <person name="Ichikawa N."/>
            <person name="Sato H."/>
            <person name="Tonouchi N."/>
        </authorList>
    </citation>
    <scope>NUCLEOTIDE SEQUENCE</scope>
    <source>
        <strain evidence="4">NBRC 10035</strain>
    </source>
</reference>
<evidence type="ECO:0000259" key="3">
    <source>
        <dbReference type="Pfam" id="PF01103"/>
    </source>
</evidence>
<sequence>MSTEQLLRNTPKDVVEHNLLRPVSLKSVQIVGGDEFSDNFYSKLLNPLLLTSDITLGQLLDSCNKVYNNLSYTNVFNDIQFKLEKSAEASTSDPLYSSVNSNEKVLNINADVIVSPKKLSNFNIGSTHSTDGHLFNFGYTNLNTFGNAESLSLQGLLNPLNENSKTFNFNYKAPMVDTSLKLFANGLVLSSKQPWASHHLLSTSGAFGLEKTHYVSACCGHNFAVATVAGISLSRRSVLDINDSASDTVKNFAGDSLKESLLLSGSIDSRKYLPTSLGVFPLSGFLLKVDSEIAGLSNVSTEKFIKSTLTYQLFKSFLWNWFTFESSFKVGTISGLSKSSASSSVHFQDKFYLGGNDLNGFVNNSVGLKDGQDYIGD</sequence>
<comment type="subcellular location">
    <subcellularLocation>
        <location evidence="1">Membrane</location>
    </subcellularLocation>
</comment>
<evidence type="ECO:0000256" key="1">
    <source>
        <dbReference type="ARBA" id="ARBA00004370"/>
    </source>
</evidence>
<keyword evidence="5" id="KW-1185">Reference proteome</keyword>
<proteinExistence type="predicted"/>
<keyword evidence="2" id="KW-0472">Membrane</keyword>
<evidence type="ECO:0000313" key="4">
    <source>
        <dbReference type="EMBL" id="GME70208.1"/>
    </source>
</evidence>
<dbReference type="InterPro" id="IPR000184">
    <property type="entry name" value="Bac_surfAg_D15"/>
</dbReference>
<name>A0A9W6T0I6_CANBO</name>
<dbReference type="AlphaFoldDB" id="A0A9W6T0I6"/>
<evidence type="ECO:0000256" key="2">
    <source>
        <dbReference type="ARBA" id="ARBA00023136"/>
    </source>
</evidence>